<sequence>MIYLVDAQLPYLLADVLREKGYDVIHTDDLPDKDETSDSVIRELATRQNRIVITKDTDFQDSYLLFKKPPQLLLVTTGNIKNRRLLDLFRQTIAAIDTLFAQHTFIELTNEDFIVHE</sequence>
<gene>
    <name evidence="2" type="ORF">EQG79_22315</name>
</gene>
<evidence type="ECO:0000259" key="1">
    <source>
        <dbReference type="Pfam" id="PF18480"/>
    </source>
</evidence>
<accession>A0A4Q2UGP7</accession>
<dbReference type="Pfam" id="PF18480">
    <property type="entry name" value="DUF5615"/>
    <property type="match status" value="1"/>
</dbReference>
<dbReference type="RefSeq" id="WP_129604187.1">
    <property type="nucleotide sequence ID" value="NZ_SBLB01000006.1"/>
</dbReference>
<reference evidence="2 3" key="1">
    <citation type="submission" date="2019-01" db="EMBL/GenBank/DDBJ databases">
        <title>Spirosoma flava sp. nov., a propanil-degrading bacterium isolated from herbicide-contaminated soil.</title>
        <authorList>
            <person name="Zhang L."/>
            <person name="Jiang J.-D."/>
        </authorList>
    </citation>
    <scope>NUCLEOTIDE SEQUENCE [LARGE SCALE GENOMIC DNA]</scope>
    <source>
        <strain evidence="2 3">TY50</strain>
    </source>
</reference>
<organism evidence="2 3">
    <name type="scientific">Spirosoma sordidisoli</name>
    <dbReference type="NCBI Taxonomy" id="2502893"/>
    <lineage>
        <taxon>Bacteria</taxon>
        <taxon>Pseudomonadati</taxon>
        <taxon>Bacteroidota</taxon>
        <taxon>Cytophagia</taxon>
        <taxon>Cytophagales</taxon>
        <taxon>Cytophagaceae</taxon>
        <taxon>Spirosoma</taxon>
    </lineage>
</organism>
<proteinExistence type="predicted"/>
<protein>
    <recommendedName>
        <fullName evidence="1">DUF5615 domain-containing protein</fullName>
    </recommendedName>
</protein>
<dbReference type="AlphaFoldDB" id="A0A4Q2UGP7"/>
<evidence type="ECO:0000313" key="2">
    <source>
        <dbReference type="EMBL" id="RYC68186.1"/>
    </source>
</evidence>
<feature type="domain" description="DUF5615" evidence="1">
    <location>
        <begin position="1"/>
        <end position="109"/>
    </location>
</feature>
<dbReference type="EMBL" id="SBLB01000006">
    <property type="protein sequence ID" value="RYC68186.1"/>
    <property type="molecule type" value="Genomic_DNA"/>
</dbReference>
<evidence type="ECO:0000313" key="3">
    <source>
        <dbReference type="Proteomes" id="UP000290407"/>
    </source>
</evidence>
<name>A0A4Q2UGP7_9BACT</name>
<comment type="caution">
    <text evidence="2">The sequence shown here is derived from an EMBL/GenBank/DDBJ whole genome shotgun (WGS) entry which is preliminary data.</text>
</comment>
<dbReference type="Proteomes" id="UP000290407">
    <property type="component" value="Unassembled WGS sequence"/>
</dbReference>
<keyword evidence="3" id="KW-1185">Reference proteome</keyword>
<dbReference type="InterPro" id="IPR041049">
    <property type="entry name" value="DUF5615"/>
</dbReference>